<organism evidence="2 4">
    <name type="scientific">Escherichia coli</name>
    <dbReference type="NCBI Taxonomy" id="562"/>
    <lineage>
        <taxon>Bacteria</taxon>
        <taxon>Pseudomonadati</taxon>
        <taxon>Pseudomonadota</taxon>
        <taxon>Gammaproteobacteria</taxon>
        <taxon>Enterobacterales</taxon>
        <taxon>Enterobacteriaceae</taxon>
        <taxon>Escherichia</taxon>
    </lineage>
</organism>
<dbReference type="RefSeq" id="WP_000868972.1">
    <property type="nucleotide sequence ID" value="NZ_AP018808.1"/>
</dbReference>
<dbReference type="EMBL" id="UGFO01000006">
    <property type="protein sequence ID" value="STN13931.1"/>
    <property type="molecule type" value="Genomic_DNA"/>
</dbReference>
<gene>
    <name evidence="1" type="ORF">ABE91_018455</name>
    <name evidence="2" type="ORF">NCTC8960_04293</name>
</gene>
<evidence type="ECO:0000313" key="2">
    <source>
        <dbReference type="EMBL" id="STN13931.1"/>
    </source>
</evidence>
<proteinExistence type="predicted"/>
<evidence type="ECO:0000313" key="1">
    <source>
        <dbReference type="EMBL" id="PBN73585.1"/>
    </source>
</evidence>
<reference evidence="2 4" key="3">
    <citation type="submission" date="2018-06" db="EMBL/GenBank/DDBJ databases">
        <authorList>
            <consortium name="Pathogen Informatics"/>
            <person name="Doyle S."/>
        </authorList>
    </citation>
    <scope>NUCLEOTIDE SEQUENCE [LARGE SCALE GENOMIC DNA]</scope>
    <source>
        <strain evidence="2 4">NCTC8960</strain>
    </source>
</reference>
<sequence length="667" mass="70848">MKVTANGKTFTFPDGTSTEDIGTAIDEYFAGQSAPTQQGVQQSPADNSLASGYAQLATQQKEGLDRSAEQGAVLGAAMRDAVTGESRMTPEMERLQNVGSAPELNSLSTDALRAGLGQLFGSDASQEKILQSIGGKIRKDEKGNSIVTLPSGEYALNKPGLSPQDITSFLANALAFTPAGRAASVVGATLKSGATDLALQGATKIAGGENVNPVQTAISAGLGGVLKGVENTASAVSRSAMGKIAPEKQAQIDFAKQNNLPLMTTDLVEPGTNIGKQARAMAERIPIAGTGGIRNAQQKAREDLVRTFSDNVGGISDAQLYQSATRGQQQFIQAAGKRYDRIISLMGDTPVDITGTVKAIDEQISKLTRPGVSQDRSAVSVLQQFRNDITSGPNNLQLARENRTNLRKRFMAAPDEVDRDTLEKAAQSVYNAYTTDMKKAVGAKLGAKEAQNMSRVDRSWAKFNDMMSNTRVQKAIQSGKTTPEDVTKLVFSQSPAERAQLYRLLDDSGRQNARAALVQRAMDKATSDSGKLSVEKFINEMKRNRKQAETFFRGEHGKQLDGIMKYLDSTRQAATAAASPLTGQMVAGPAALITALASVTNPMFAKVAAVGAGIGMAGRGYESRAMRNALLKLANTPKGSTAYDRAIRRVSETLTPLIQASSEKAQQ</sequence>
<dbReference type="EMBL" id="LDXE02000003">
    <property type="protein sequence ID" value="PBN73585.1"/>
    <property type="molecule type" value="Genomic_DNA"/>
</dbReference>
<reference evidence="1" key="2">
    <citation type="submission" date="2017-03" db="EMBL/GenBank/DDBJ databases">
        <title>The mobilome is the main driver of stx2-positive O26:H11 Escherichia coli strains evolution.</title>
        <authorList>
            <person name="Delannoy S."/>
            <person name="Mariani-Kurkdjian P."/>
            <person name="Webb H.E."/>
            <person name="Bonacorsi S."/>
            <person name="Fach P."/>
        </authorList>
    </citation>
    <scope>NUCLEOTIDE SEQUENCE</scope>
    <source>
        <strain evidence="1">34870</strain>
    </source>
</reference>
<name>A0A377ELM0_ECOLX</name>
<dbReference type="Proteomes" id="UP000255057">
    <property type="component" value="Unassembled WGS sequence"/>
</dbReference>
<protein>
    <submittedName>
        <fullName evidence="2">DNA transfer protein from bacteriophage</fullName>
    </submittedName>
    <submittedName>
        <fullName evidence="1">Injection protein</fullName>
    </submittedName>
</protein>
<accession>A0A377ELM0</accession>
<dbReference type="AlphaFoldDB" id="A0A377ELM0"/>
<evidence type="ECO:0000313" key="4">
    <source>
        <dbReference type="Proteomes" id="UP000255057"/>
    </source>
</evidence>
<evidence type="ECO:0000313" key="3">
    <source>
        <dbReference type="Proteomes" id="UP000036331"/>
    </source>
</evidence>
<reference evidence="1 3" key="1">
    <citation type="journal article" date="2015" name="Genome Announc.">
        <title>Draft Genome Sequences of Human-Pathogenic Escherichia coli O26:H11 Strains Carrying the stx2 Gene Only and Circulating in France.</title>
        <authorList>
            <person name="Delannoy S."/>
            <person name="Mariani-Kurkdjian P."/>
            <person name="Bonacorsi S."/>
            <person name="Liguori S."/>
            <person name="Ison S.A."/>
            <person name="Fach P."/>
        </authorList>
    </citation>
    <scope>NUCLEOTIDE SEQUENCE [LARGE SCALE GENOMIC DNA]</scope>
    <source>
        <strain evidence="1 3">34870</strain>
    </source>
</reference>
<dbReference type="Proteomes" id="UP000036331">
    <property type="component" value="Unassembled WGS sequence"/>
</dbReference>